<dbReference type="Pfam" id="PF07687">
    <property type="entry name" value="M20_dimer"/>
    <property type="match status" value="1"/>
</dbReference>
<comment type="cofactor">
    <cofactor evidence="1">
        <name>Co(2+)</name>
        <dbReference type="ChEBI" id="CHEBI:48828"/>
    </cofactor>
</comment>
<evidence type="ECO:0000256" key="3">
    <source>
        <dbReference type="ARBA" id="ARBA00022670"/>
    </source>
</evidence>
<evidence type="ECO:0000256" key="16">
    <source>
        <dbReference type="ARBA" id="ARBA00077688"/>
    </source>
</evidence>
<dbReference type="NCBIfam" id="TIGR01893">
    <property type="entry name" value="aa-his-dipept"/>
    <property type="match status" value="1"/>
</dbReference>
<evidence type="ECO:0000256" key="14">
    <source>
        <dbReference type="ARBA" id="ARBA00075285"/>
    </source>
</evidence>
<dbReference type="PIRSF" id="PIRSF016599">
    <property type="entry name" value="Xaa-His_dipept"/>
    <property type="match status" value="1"/>
</dbReference>
<dbReference type="AlphaFoldDB" id="A0A923LT79"/>
<evidence type="ECO:0000256" key="11">
    <source>
        <dbReference type="ARBA" id="ARBA00044252"/>
    </source>
</evidence>
<dbReference type="Proteomes" id="UP000606499">
    <property type="component" value="Unassembled WGS sequence"/>
</dbReference>
<evidence type="ECO:0000256" key="2">
    <source>
        <dbReference type="ARBA" id="ARBA00001947"/>
    </source>
</evidence>
<evidence type="ECO:0000256" key="9">
    <source>
        <dbReference type="ARBA" id="ARBA00036421"/>
    </source>
</evidence>
<reference evidence="19" key="1">
    <citation type="submission" date="2020-08" db="EMBL/GenBank/DDBJ databases">
        <title>Genome public.</title>
        <authorList>
            <person name="Liu C."/>
            <person name="Sun Q."/>
        </authorList>
    </citation>
    <scope>NUCLEOTIDE SEQUENCE</scope>
    <source>
        <strain evidence="19">NSJ-28</strain>
    </source>
</reference>
<evidence type="ECO:0000256" key="13">
    <source>
        <dbReference type="ARBA" id="ARBA00071271"/>
    </source>
</evidence>
<keyword evidence="7" id="KW-0482">Metalloprotease</keyword>
<proteinExistence type="inferred from homology"/>
<dbReference type="EMBL" id="JACOPL010000001">
    <property type="protein sequence ID" value="MBC5724011.1"/>
    <property type="molecule type" value="Genomic_DNA"/>
</dbReference>
<comment type="caution">
    <text evidence="19">The sequence shown here is derived from an EMBL/GenBank/DDBJ whole genome shotgun (WGS) entry which is preliminary data.</text>
</comment>
<dbReference type="GO" id="GO:0046872">
    <property type="term" value="F:metal ion binding"/>
    <property type="evidence" value="ECO:0007669"/>
    <property type="project" value="UniProtKB-KW"/>
</dbReference>
<comment type="catalytic activity">
    <reaction evidence="9">
        <text>Hydrolysis of dipeptides, preferentially hydrophobic dipeptides including prolyl amino acids.</text>
        <dbReference type="EC" id="3.4.13.18"/>
    </reaction>
</comment>
<dbReference type="PRINTS" id="PR00934">
    <property type="entry name" value="XHISDIPTASE"/>
</dbReference>
<evidence type="ECO:0000256" key="4">
    <source>
        <dbReference type="ARBA" id="ARBA00022723"/>
    </source>
</evidence>
<evidence type="ECO:0000256" key="10">
    <source>
        <dbReference type="ARBA" id="ARBA00038976"/>
    </source>
</evidence>
<organism evidence="19 20">
    <name type="scientific">Agathobaculum faecis</name>
    <dbReference type="NCBI Taxonomy" id="2763013"/>
    <lineage>
        <taxon>Bacteria</taxon>
        <taxon>Bacillati</taxon>
        <taxon>Bacillota</taxon>
        <taxon>Clostridia</taxon>
        <taxon>Eubacteriales</taxon>
        <taxon>Butyricicoccaceae</taxon>
        <taxon>Agathobaculum</taxon>
    </lineage>
</organism>
<keyword evidence="8" id="KW-0170">Cobalt</keyword>
<dbReference type="RefSeq" id="WP_159068014.1">
    <property type="nucleotide sequence ID" value="NZ_JACOPL010000001.1"/>
</dbReference>
<keyword evidence="5" id="KW-0378">Hydrolase</keyword>
<evidence type="ECO:0000259" key="18">
    <source>
        <dbReference type="Pfam" id="PF07687"/>
    </source>
</evidence>
<comment type="similarity">
    <text evidence="12">Belongs to the peptidase M20C family.</text>
</comment>
<protein>
    <recommendedName>
        <fullName evidence="13">Cytosol non-specific dipeptidase</fullName>
        <ecNumber evidence="10">3.4.13.18</ecNumber>
    </recommendedName>
    <alternativeName>
        <fullName evidence="16">Aminoacyl-histidine dipeptidase</fullName>
    </alternativeName>
    <alternativeName>
        <fullName evidence="15">Beta-alanyl-histidine dipeptidase</fullName>
    </alternativeName>
    <alternativeName>
        <fullName evidence="14">Carnosinase</fullName>
    </alternativeName>
    <alternativeName>
        <fullName evidence="11">Peptidase D</fullName>
    </alternativeName>
    <alternativeName>
        <fullName evidence="17">Xaa-His dipeptidase</fullName>
    </alternativeName>
</protein>
<evidence type="ECO:0000256" key="12">
    <source>
        <dbReference type="ARBA" id="ARBA00061423"/>
    </source>
</evidence>
<keyword evidence="3" id="KW-0645">Protease</keyword>
<dbReference type="CDD" id="cd03890">
    <property type="entry name" value="M20_pepD"/>
    <property type="match status" value="1"/>
</dbReference>
<keyword evidence="4" id="KW-0479">Metal-binding</keyword>
<dbReference type="Pfam" id="PF01546">
    <property type="entry name" value="Peptidase_M20"/>
    <property type="match status" value="1"/>
</dbReference>
<dbReference type="InterPro" id="IPR011650">
    <property type="entry name" value="Peptidase_M20_dimer"/>
</dbReference>
<comment type="cofactor">
    <cofactor evidence="2">
        <name>Zn(2+)</name>
        <dbReference type="ChEBI" id="CHEBI:29105"/>
    </cofactor>
</comment>
<evidence type="ECO:0000256" key="8">
    <source>
        <dbReference type="ARBA" id="ARBA00023285"/>
    </source>
</evidence>
<evidence type="ECO:0000256" key="5">
    <source>
        <dbReference type="ARBA" id="ARBA00022801"/>
    </source>
</evidence>
<name>A0A923LT79_9FIRM</name>
<dbReference type="GO" id="GO:0070573">
    <property type="term" value="F:metallodipeptidase activity"/>
    <property type="evidence" value="ECO:0007669"/>
    <property type="project" value="TreeGrafter"/>
</dbReference>
<evidence type="ECO:0000313" key="19">
    <source>
        <dbReference type="EMBL" id="MBC5724011.1"/>
    </source>
</evidence>
<dbReference type="PANTHER" id="PTHR43501:SF1">
    <property type="entry name" value="CYTOSOL NON-SPECIFIC DIPEPTIDASE"/>
    <property type="match status" value="1"/>
</dbReference>
<sequence>MNGLTGLQPQRVFQFFESICRIPHGSGNVSALVDYCVQFAEEQGLSWTRDSSNNLVIRKSGSIGYENSDVLILQGHTDMVCEKDTGVEFDFEKDSIVPFVDGDWIRANGTTLGGDNGIAIAMCLALLEDNSLEHPPLEVLFTSDEEVGMLGAFAFDCRNLSGHKLINLDSEREGVLMCSCAGGANVHSIVPIQRESKSLPQITLEISGLKSGHSGVEIDKGRANANVLMARVLNAIAEKTSCQLAELNGGTRETAIAPKSKAILFVPANEIDMVLHIAASIGESLKKEYASTEPDLTVATEVRPEKEALILTVPCTKRVVQLLLALPDGVQAMSMDMLGLVQTSVNFGVLELHEQELFLSHSVRSSMTTQKKWVLDRVKAAVTLAGGDTDISGNYPGWAYNPSSVVKDTIVNAYRSLFGVDAKIDAVHAGIECGLFADSIEDLDCVSIGPDMEDVHTSRERLSISSVQRTYMLLKKVLKDSK</sequence>
<dbReference type="FunFam" id="3.40.630.10:FF:000015">
    <property type="entry name" value="Aminoacyl-histidine dipeptidase PepD"/>
    <property type="match status" value="1"/>
</dbReference>
<evidence type="ECO:0000313" key="20">
    <source>
        <dbReference type="Proteomes" id="UP000606499"/>
    </source>
</evidence>
<evidence type="ECO:0000256" key="15">
    <source>
        <dbReference type="ARBA" id="ARBA00076004"/>
    </source>
</evidence>
<accession>A0A923LT79</accession>
<evidence type="ECO:0000256" key="17">
    <source>
        <dbReference type="ARBA" id="ARBA00078074"/>
    </source>
</evidence>
<evidence type="ECO:0000256" key="6">
    <source>
        <dbReference type="ARBA" id="ARBA00022833"/>
    </source>
</evidence>
<feature type="domain" description="Peptidase M20 dimerisation" evidence="18">
    <location>
        <begin position="205"/>
        <end position="291"/>
    </location>
</feature>
<keyword evidence="20" id="KW-1185">Reference proteome</keyword>
<dbReference type="InterPro" id="IPR002933">
    <property type="entry name" value="Peptidase_M20"/>
</dbReference>
<gene>
    <name evidence="19" type="ORF">H8S45_00795</name>
</gene>
<dbReference type="GO" id="GO:0006508">
    <property type="term" value="P:proteolysis"/>
    <property type="evidence" value="ECO:0007669"/>
    <property type="project" value="UniProtKB-KW"/>
</dbReference>
<dbReference type="FunFam" id="3.40.630.10:FF:000018">
    <property type="entry name" value="Aminoacyl-histidine dipeptidase PepD"/>
    <property type="match status" value="1"/>
</dbReference>
<dbReference type="SUPFAM" id="SSF53187">
    <property type="entry name" value="Zn-dependent exopeptidases"/>
    <property type="match status" value="1"/>
</dbReference>
<dbReference type="EC" id="3.4.13.18" evidence="10"/>
<dbReference type="GO" id="GO:0005829">
    <property type="term" value="C:cytosol"/>
    <property type="evidence" value="ECO:0007669"/>
    <property type="project" value="TreeGrafter"/>
</dbReference>
<evidence type="ECO:0000256" key="1">
    <source>
        <dbReference type="ARBA" id="ARBA00001941"/>
    </source>
</evidence>
<evidence type="ECO:0000256" key="7">
    <source>
        <dbReference type="ARBA" id="ARBA00023049"/>
    </source>
</evidence>
<dbReference type="PANTHER" id="PTHR43501">
    <property type="entry name" value="CYTOSOL NON-SPECIFIC DIPEPTIDASE"/>
    <property type="match status" value="1"/>
</dbReference>
<dbReference type="Gene3D" id="3.40.630.10">
    <property type="entry name" value="Zn peptidases"/>
    <property type="match status" value="2"/>
</dbReference>
<dbReference type="InterPro" id="IPR001160">
    <property type="entry name" value="Peptidase_M20C"/>
</dbReference>
<keyword evidence="6" id="KW-0862">Zinc</keyword>